<protein>
    <submittedName>
        <fullName evidence="2">Uncharacterized protein</fullName>
    </submittedName>
</protein>
<sequence>MIRRFIAYQRLLLNSSSTYNTKTIFLAGLFIGFLIKFFGFDSLFMLPFISLIIIHQIVEGHRKLYELVPVSSWYAVVSLFATALFMVLFVHVFILLVVIIFMGGFMLLAWFGGAEIGMDGPTGPTFEATATSGESTLFMLLMVILILFIGTAIALIRNKKCKTVANISAFGLLMGFLYWLKISLPINGDFYESFTVAPQADLLLIGFGVITVVAVPLSIIAGHRFYSSY</sequence>
<reference evidence="2" key="1">
    <citation type="journal article" date="2013" name="Extremophiles">
        <title>Proteinivorax tanatarense gen. nov., sp. nov., an anaerobic, haloalkaliphilic, proteolytic bacterium isolated from a decaying algal bloom, and proposal of Proteinivoraceae fam. nov.</title>
        <authorList>
            <person name="Kevbrin V."/>
            <person name="Boltyanskaya Y."/>
            <person name="Zhilina T."/>
            <person name="Kolganova T."/>
            <person name="Lavrentjeva E."/>
            <person name="Kuznetsov B."/>
        </authorList>
    </citation>
    <scope>NUCLEOTIDE SEQUENCE</scope>
    <source>
        <strain evidence="2">Z-910T</strain>
    </source>
</reference>
<dbReference type="EMBL" id="CP158367">
    <property type="protein sequence ID" value="XBX75310.1"/>
    <property type="molecule type" value="Genomic_DNA"/>
</dbReference>
<feature type="transmembrane region" description="Helical" evidence="1">
    <location>
        <begin position="136"/>
        <end position="156"/>
    </location>
</feature>
<feature type="transmembrane region" description="Helical" evidence="1">
    <location>
        <begin position="95"/>
        <end position="116"/>
    </location>
</feature>
<keyword evidence="1" id="KW-0812">Transmembrane</keyword>
<proteinExistence type="predicted"/>
<feature type="transmembrane region" description="Helical" evidence="1">
    <location>
        <begin position="73"/>
        <end position="90"/>
    </location>
</feature>
<reference evidence="2" key="2">
    <citation type="submission" date="2024-06" db="EMBL/GenBank/DDBJ databases">
        <authorList>
            <person name="Petrova K.O."/>
            <person name="Toshchakov S.V."/>
            <person name="Boltjanskaja Y.V."/>
            <person name="Kevbrin V."/>
        </authorList>
    </citation>
    <scope>NUCLEOTIDE SEQUENCE</scope>
    <source>
        <strain evidence="2">Z-910T</strain>
    </source>
</reference>
<organism evidence="2">
    <name type="scientific">Proteinivorax tanatarense</name>
    <dbReference type="NCBI Taxonomy" id="1260629"/>
    <lineage>
        <taxon>Bacteria</taxon>
        <taxon>Bacillati</taxon>
        <taxon>Bacillota</taxon>
        <taxon>Clostridia</taxon>
        <taxon>Eubacteriales</taxon>
        <taxon>Proteinivoracaceae</taxon>
        <taxon>Proteinivorax</taxon>
    </lineage>
</organism>
<feature type="transmembrane region" description="Helical" evidence="1">
    <location>
        <begin position="163"/>
        <end position="182"/>
    </location>
</feature>
<evidence type="ECO:0000313" key="2">
    <source>
        <dbReference type="EMBL" id="XBX75310.1"/>
    </source>
</evidence>
<keyword evidence="1" id="KW-0472">Membrane</keyword>
<feature type="transmembrane region" description="Helical" evidence="1">
    <location>
        <begin position="202"/>
        <end position="226"/>
    </location>
</feature>
<dbReference type="AlphaFoldDB" id="A0AAU7VML3"/>
<feature type="transmembrane region" description="Helical" evidence="1">
    <location>
        <begin position="24"/>
        <end position="53"/>
    </location>
</feature>
<keyword evidence="1" id="KW-1133">Transmembrane helix</keyword>
<name>A0AAU7VML3_9FIRM</name>
<accession>A0AAU7VML3</accession>
<gene>
    <name evidence="2" type="ORF">PRVXT_000426</name>
</gene>
<evidence type="ECO:0000256" key="1">
    <source>
        <dbReference type="SAM" id="Phobius"/>
    </source>
</evidence>
<dbReference type="RefSeq" id="WP_350344055.1">
    <property type="nucleotide sequence ID" value="NZ_CP158367.1"/>
</dbReference>